<gene>
    <name evidence="6" type="ORF">SSP0437_LOCUS6445</name>
</gene>
<dbReference type="UniPathway" id="UPA00115">
    <property type="reaction ID" value="UER00412"/>
</dbReference>
<accession>A0A7S1VGR4</accession>
<evidence type="ECO:0000256" key="4">
    <source>
        <dbReference type="ARBA" id="ARBA00023235"/>
    </source>
</evidence>
<name>A0A7S1VGR4_9EUKA</name>
<protein>
    <recommendedName>
        <fullName evidence="3">ribose-5-phosphate isomerase</fullName>
        <ecNumber evidence="3">5.3.1.6</ecNumber>
    </recommendedName>
    <alternativeName>
        <fullName evidence="5">Phosphoriboisomerase</fullName>
    </alternativeName>
</protein>
<evidence type="ECO:0000256" key="3">
    <source>
        <dbReference type="ARBA" id="ARBA00011959"/>
    </source>
</evidence>
<reference evidence="6" key="1">
    <citation type="submission" date="2021-01" db="EMBL/GenBank/DDBJ databases">
        <authorList>
            <person name="Corre E."/>
            <person name="Pelletier E."/>
            <person name="Niang G."/>
            <person name="Scheremetjew M."/>
            <person name="Finn R."/>
            <person name="Kale V."/>
            <person name="Holt S."/>
            <person name="Cochrane G."/>
            <person name="Meng A."/>
            <person name="Brown T."/>
            <person name="Cohen L."/>
        </authorList>
    </citation>
    <scope>NUCLEOTIDE SEQUENCE</scope>
    <source>
        <strain evidence="6">ATCC 50979</strain>
    </source>
</reference>
<evidence type="ECO:0000313" key="6">
    <source>
        <dbReference type="EMBL" id="CAD9297461.1"/>
    </source>
</evidence>
<dbReference type="Gene3D" id="3.40.50.1360">
    <property type="match status" value="1"/>
</dbReference>
<dbReference type="EC" id="5.3.1.6" evidence="3"/>
<dbReference type="GO" id="GO:0009052">
    <property type="term" value="P:pentose-phosphate shunt, non-oxidative branch"/>
    <property type="evidence" value="ECO:0007669"/>
    <property type="project" value="InterPro"/>
</dbReference>
<evidence type="ECO:0000256" key="5">
    <source>
        <dbReference type="ARBA" id="ARBA00029734"/>
    </source>
</evidence>
<dbReference type="EMBL" id="HBGL01008354">
    <property type="protein sequence ID" value="CAD9297461.1"/>
    <property type="molecule type" value="Transcribed_RNA"/>
</dbReference>
<comment type="similarity">
    <text evidence="2">Belongs to the ribose 5-phosphate isomerase family.</text>
</comment>
<comment type="pathway">
    <text evidence="1">Carbohydrate degradation; pentose phosphate pathway; D-ribose 5-phosphate from D-ribulose 5-phosphate (non-oxidative stage): step 1/1.</text>
</comment>
<dbReference type="PANTHER" id="PTHR11934">
    <property type="entry name" value="RIBOSE-5-PHOSPHATE ISOMERASE"/>
    <property type="match status" value="1"/>
</dbReference>
<dbReference type="PANTHER" id="PTHR11934:SF0">
    <property type="entry name" value="RIBOSE-5-PHOSPHATE ISOMERASE"/>
    <property type="match status" value="1"/>
</dbReference>
<dbReference type="Gene3D" id="3.30.70.260">
    <property type="match status" value="1"/>
</dbReference>
<proteinExistence type="inferred from homology"/>
<evidence type="ECO:0000256" key="1">
    <source>
        <dbReference type="ARBA" id="ARBA00004988"/>
    </source>
</evidence>
<sequence>MTPKEQVATYVASLLTPPPASLGVGSGSTVALFMHALAVHLRTNGTTVDCLPSSSQSTSLIDACHCTRLTQWADAAKVGLHLVVDGADRVRVTPDGRVALIKGGGACLLQEKLVVQHATLRPDGSFWAMVEESKFVDGPLLSCGFPVPVEVTKESVHLLHALLAKSDRVVSATTRVGSGKCGPLLTDNAMYIVDVVFTERYASAVEADVGGFAAADAWLRSLVPGVAATGIFHDESAPTDVFWINSAGEPQRRTFGSSKRKRT</sequence>
<dbReference type="SUPFAM" id="SSF75445">
    <property type="entry name" value="D-ribose-5-phosphate isomerase (RpiA), lid domain"/>
    <property type="match status" value="1"/>
</dbReference>
<evidence type="ECO:0000256" key="2">
    <source>
        <dbReference type="ARBA" id="ARBA00008088"/>
    </source>
</evidence>
<dbReference type="GO" id="GO:0004751">
    <property type="term" value="F:ribose-5-phosphate isomerase activity"/>
    <property type="evidence" value="ECO:0007669"/>
    <property type="project" value="UniProtKB-EC"/>
</dbReference>
<organism evidence="6">
    <name type="scientific">Sexangularia sp. CB-2014</name>
    <dbReference type="NCBI Taxonomy" id="1486929"/>
    <lineage>
        <taxon>Eukaryota</taxon>
        <taxon>Amoebozoa</taxon>
        <taxon>Tubulinea</taxon>
        <taxon>Elardia</taxon>
        <taxon>Arcellinida</taxon>
        <taxon>Arcellinida incertae sedis</taxon>
        <taxon>Sexangularia</taxon>
    </lineage>
</organism>
<dbReference type="InterPro" id="IPR037171">
    <property type="entry name" value="NagB/RpiA_transferase-like"/>
</dbReference>
<dbReference type="GO" id="GO:0006014">
    <property type="term" value="P:D-ribose metabolic process"/>
    <property type="evidence" value="ECO:0007669"/>
    <property type="project" value="TreeGrafter"/>
</dbReference>
<keyword evidence="4" id="KW-0413">Isomerase</keyword>
<dbReference type="Pfam" id="PF06026">
    <property type="entry name" value="Rib_5-P_isom_A"/>
    <property type="match status" value="1"/>
</dbReference>
<dbReference type="SUPFAM" id="SSF100950">
    <property type="entry name" value="NagB/RpiA/CoA transferase-like"/>
    <property type="match status" value="1"/>
</dbReference>
<dbReference type="InterPro" id="IPR004788">
    <property type="entry name" value="Ribose5P_isomerase_type_A"/>
</dbReference>
<dbReference type="GO" id="GO:0005829">
    <property type="term" value="C:cytosol"/>
    <property type="evidence" value="ECO:0007669"/>
    <property type="project" value="TreeGrafter"/>
</dbReference>
<dbReference type="AlphaFoldDB" id="A0A7S1VGR4"/>